<evidence type="ECO:0000256" key="6">
    <source>
        <dbReference type="ARBA" id="ARBA00038076"/>
    </source>
</evidence>
<dbReference type="Proteomes" id="UP000440498">
    <property type="component" value="Unassembled WGS sequence"/>
</dbReference>
<keyword evidence="2" id="KW-1003">Cell membrane</keyword>
<sequence>MNFGMNLALIREAVTELQRRKLRTGLTLLGMIFGVAAIVAMLAVGEGSKREALRLVAELGLDNVLIESKAIDPEQLKEIRTRSLGLSAADADAALLVVPGAQSVALKKEIKVEQLVLGDKVVSGRAYAVSPSYASHSGLQVAAGRWLAVQDGATLAPVCVVGARLARTLFGDGPAVGQRVKLNHVWLEVVGVLADRAQSKSDFEGVKLGLDDERLFVAWETGRARFAFKRIEDEVDGISVRLGTDVAPDSAARVLQALIAQRHGGADDTNLIVPMGLYRQNQQTQRIFTIVMSSIAAVSLLVGGIGIMNIMLANVLERRREVGLKRALGARRRDVVEQFLAEALVIAVSGALLGVVLGAVAAYSIAALAGWSVAWSPLSLIVAVLLCVGVGLAFGVFPARQAAALDPIAALRSDG</sequence>
<evidence type="ECO:0000313" key="10">
    <source>
        <dbReference type="EMBL" id="MQA41507.1"/>
    </source>
</evidence>
<gene>
    <name evidence="10" type="ORF">GEV02_25505</name>
</gene>
<dbReference type="AlphaFoldDB" id="A0A6A7NA70"/>
<name>A0A6A7NA70_9BURK</name>
<proteinExistence type="inferred from homology"/>
<accession>A0A6A7NA70</accession>
<evidence type="ECO:0000259" key="8">
    <source>
        <dbReference type="Pfam" id="PF02687"/>
    </source>
</evidence>
<feature type="domain" description="MacB-like periplasmic core" evidence="9">
    <location>
        <begin position="24"/>
        <end position="257"/>
    </location>
</feature>
<feature type="transmembrane region" description="Helical" evidence="7">
    <location>
        <begin position="26"/>
        <end position="45"/>
    </location>
</feature>
<reference evidence="10 11" key="1">
    <citation type="submission" date="2019-10" db="EMBL/GenBank/DDBJ databases">
        <title>Two novel species isolated from a subtropical stream in China.</title>
        <authorList>
            <person name="Lu H."/>
        </authorList>
    </citation>
    <scope>NUCLEOTIDE SEQUENCE [LARGE SCALE GENOMIC DNA]</scope>
    <source>
        <strain evidence="10 11">FT29W</strain>
    </source>
</reference>
<dbReference type="PANTHER" id="PTHR30572">
    <property type="entry name" value="MEMBRANE COMPONENT OF TRANSPORTER-RELATED"/>
    <property type="match status" value="1"/>
</dbReference>
<evidence type="ECO:0000256" key="7">
    <source>
        <dbReference type="SAM" id="Phobius"/>
    </source>
</evidence>
<evidence type="ECO:0000256" key="3">
    <source>
        <dbReference type="ARBA" id="ARBA00022692"/>
    </source>
</evidence>
<evidence type="ECO:0000259" key="9">
    <source>
        <dbReference type="Pfam" id="PF12704"/>
    </source>
</evidence>
<feature type="transmembrane region" description="Helical" evidence="7">
    <location>
        <begin position="339"/>
        <end position="366"/>
    </location>
</feature>
<organism evidence="10 11">
    <name type="scientific">Rugamonas aquatica</name>
    <dbReference type="NCBI Taxonomy" id="2743357"/>
    <lineage>
        <taxon>Bacteria</taxon>
        <taxon>Pseudomonadati</taxon>
        <taxon>Pseudomonadota</taxon>
        <taxon>Betaproteobacteria</taxon>
        <taxon>Burkholderiales</taxon>
        <taxon>Oxalobacteraceae</taxon>
        <taxon>Telluria group</taxon>
        <taxon>Rugamonas</taxon>
    </lineage>
</organism>
<evidence type="ECO:0000256" key="4">
    <source>
        <dbReference type="ARBA" id="ARBA00022989"/>
    </source>
</evidence>
<dbReference type="InterPro" id="IPR025857">
    <property type="entry name" value="MacB_PCD"/>
</dbReference>
<dbReference type="InterPro" id="IPR050250">
    <property type="entry name" value="Macrolide_Exporter_MacB"/>
</dbReference>
<dbReference type="GO" id="GO:0022857">
    <property type="term" value="F:transmembrane transporter activity"/>
    <property type="evidence" value="ECO:0007669"/>
    <property type="project" value="TreeGrafter"/>
</dbReference>
<dbReference type="Pfam" id="PF02687">
    <property type="entry name" value="FtsX"/>
    <property type="match status" value="1"/>
</dbReference>
<comment type="subcellular location">
    <subcellularLocation>
        <location evidence="1">Cell membrane</location>
        <topology evidence="1">Multi-pass membrane protein</topology>
    </subcellularLocation>
</comment>
<comment type="similarity">
    <text evidence="6">Belongs to the ABC-4 integral membrane protein family.</text>
</comment>
<feature type="transmembrane region" description="Helical" evidence="7">
    <location>
        <begin position="287"/>
        <end position="316"/>
    </location>
</feature>
<keyword evidence="11" id="KW-1185">Reference proteome</keyword>
<dbReference type="EMBL" id="WHUG01000013">
    <property type="protein sequence ID" value="MQA41507.1"/>
    <property type="molecule type" value="Genomic_DNA"/>
</dbReference>
<feature type="domain" description="ABC3 transporter permease C-terminal" evidence="8">
    <location>
        <begin position="294"/>
        <end position="406"/>
    </location>
</feature>
<dbReference type="PANTHER" id="PTHR30572:SF4">
    <property type="entry name" value="ABC TRANSPORTER PERMEASE YTRF"/>
    <property type="match status" value="1"/>
</dbReference>
<protein>
    <submittedName>
        <fullName evidence="10">FtsX-like permease family protein</fullName>
    </submittedName>
</protein>
<dbReference type="Pfam" id="PF12704">
    <property type="entry name" value="MacB_PCD"/>
    <property type="match status" value="1"/>
</dbReference>
<feature type="transmembrane region" description="Helical" evidence="7">
    <location>
        <begin position="378"/>
        <end position="397"/>
    </location>
</feature>
<evidence type="ECO:0000313" key="11">
    <source>
        <dbReference type="Proteomes" id="UP000440498"/>
    </source>
</evidence>
<evidence type="ECO:0000256" key="2">
    <source>
        <dbReference type="ARBA" id="ARBA00022475"/>
    </source>
</evidence>
<keyword evidence="4 7" id="KW-1133">Transmembrane helix</keyword>
<evidence type="ECO:0000256" key="1">
    <source>
        <dbReference type="ARBA" id="ARBA00004651"/>
    </source>
</evidence>
<keyword evidence="3 7" id="KW-0812">Transmembrane</keyword>
<evidence type="ECO:0000256" key="5">
    <source>
        <dbReference type="ARBA" id="ARBA00023136"/>
    </source>
</evidence>
<dbReference type="GO" id="GO:0005886">
    <property type="term" value="C:plasma membrane"/>
    <property type="evidence" value="ECO:0007669"/>
    <property type="project" value="UniProtKB-SubCell"/>
</dbReference>
<dbReference type="InterPro" id="IPR003838">
    <property type="entry name" value="ABC3_permease_C"/>
</dbReference>
<keyword evidence="5 7" id="KW-0472">Membrane</keyword>
<comment type="caution">
    <text evidence="10">The sequence shown here is derived from an EMBL/GenBank/DDBJ whole genome shotgun (WGS) entry which is preliminary data.</text>
</comment>